<proteinExistence type="predicted"/>
<keyword evidence="3" id="KW-1185">Reference proteome</keyword>
<accession>A0ABR2PBN9</accession>
<name>A0ABR2PBN9_9ROSI</name>
<sequence>MSIILSSMKSEMVATQFPVLITAIATTLYVLLLDFIDVDGEMKKLVALVVEQAQHEKIKINPDNERAMRWVLSILDLFKNEIKLEFQISKWDLNYLHIRT</sequence>
<protein>
    <submittedName>
        <fullName evidence="2">Uncharacterized protein</fullName>
    </submittedName>
</protein>
<gene>
    <name evidence="2" type="ORF">V6N11_047320</name>
</gene>
<evidence type="ECO:0000313" key="2">
    <source>
        <dbReference type="EMBL" id="KAK8985827.1"/>
    </source>
</evidence>
<feature type="transmembrane region" description="Helical" evidence="1">
    <location>
        <begin position="17"/>
        <end position="36"/>
    </location>
</feature>
<evidence type="ECO:0000256" key="1">
    <source>
        <dbReference type="SAM" id="Phobius"/>
    </source>
</evidence>
<dbReference type="Proteomes" id="UP001396334">
    <property type="component" value="Unassembled WGS sequence"/>
</dbReference>
<comment type="caution">
    <text evidence="2">The sequence shown here is derived from an EMBL/GenBank/DDBJ whole genome shotgun (WGS) entry which is preliminary data.</text>
</comment>
<reference evidence="2 3" key="1">
    <citation type="journal article" date="2024" name="G3 (Bethesda)">
        <title>Genome assembly of Hibiscus sabdariffa L. provides insights into metabolisms of medicinal natural products.</title>
        <authorList>
            <person name="Kim T."/>
        </authorList>
    </citation>
    <scope>NUCLEOTIDE SEQUENCE [LARGE SCALE GENOMIC DNA]</scope>
    <source>
        <strain evidence="2">TK-2024</strain>
        <tissue evidence="2">Old leaves</tissue>
    </source>
</reference>
<keyword evidence="1" id="KW-0812">Transmembrane</keyword>
<keyword evidence="1" id="KW-1133">Transmembrane helix</keyword>
<dbReference type="EMBL" id="JBBPBN010000067">
    <property type="protein sequence ID" value="KAK8985827.1"/>
    <property type="molecule type" value="Genomic_DNA"/>
</dbReference>
<evidence type="ECO:0000313" key="3">
    <source>
        <dbReference type="Proteomes" id="UP001396334"/>
    </source>
</evidence>
<organism evidence="2 3">
    <name type="scientific">Hibiscus sabdariffa</name>
    <name type="common">roselle</name>
    <dbReference type="NCBI Taxonomy" id="183260"/>
    <lineage>
        <taxon>Eukaryota</taxon>
        <taxon>Viridiplantae</taxon>
        <taxon>Streptophyta</taxon>
        <taxon>Embryophyta</taxon>
        <taxon>Tracheophyta</taxon>
        <taxon>Spermatophyta</taxon>
        <taxon>Magnoliopsida</taxon>
        <taxon>eudicotyledons</taxon>
        <taxon>Gunneridae</taxon>
        <taxon>Pentapetalae</taxon>
        <taxon>rosids</taxon>
        <taxon>malvids</taxon>
        <taxon>Malvales</taxon>
        <taxon>Malvaceae</taxon>
        <taxon>Malvoideae</taxon>
        <taxon>Hibiscus</taxon>
    </lineage>
</organism>
<keyword evidence="1" id="KW-0472">Membrane</keyword>